<reference evidence="2 3" key="1">
    <citation type="journal article" date="2016" name="Mol. Biol. Evol.">
        <title>Comparative Genomics of Early-Diverging Mushroom-Forming Fungi Provides Insights into the Origins of Lignocellulose Decay Capabilities.</title>
        <authorList>
            <person name="Nagy L.G."/>
            <person name="Riley R."/>
            <person name="Tritt A."/>
            <person name="Adam C."/>
            <person name="Daum C."/>
            <person name="Floudas D."/>
            <person name="Sun H."/>
            <person name="Yadav J.S."/>
            <person name="Pangilinan J."/>
            <person name="Larsson K.H."/>
            <person name="Matsuura K."/>
            <person name="Barry K."/>
            <person name="Labutti K."/>
            <person name="Kuo R."/>
            <person name="Ohm R.A."/>
            <person name="Bhattacharya S.S."/>
            <person name="Shirouzu T."/>
            <person name="Yoshinaga Y."/>
            <person name="Martin F.M."/>
            <person name="Grigoriev I.V."/>
            <person name="Hibbett D.S."/>
        </authorList>
    </citation>
    <scope>NUCLEOTIDE SEQUENCE [LARGE SCALE GENOMIC DNA]</scope>
    <source>
        <strain evidence="2 3">HHB12733</strain>
    </source>
</reference>
<dbReference type="Proteomes" id="UP000076842">
    <property type="component" value="Unassembled WGS sequence"/>
</dbReference>
<accession>A0A165IAH8</accession>
<feature type="region of interest" description="Disordered" evidence="1">
    <location>
        <begin position="250"/>
        <end position="298"/>
    </location>
</feature>
<organism evidence="2 3">
    <name type="scientific">Calocera cornea HHB12733</name>
    <dbReference type="NCBI Taxonomy" id="1353952"/>
    <lineage>
        <taxon>Eukaryota</taxon>
        <taxon>Fungi</taxon>
        <taxon>Dikarya</taxon>
        <taxon>Basidiomycota</taxon>
        <taxon>Agaricomycotina</taxon>
        <taxon>Dacrymycetes</taxon>
        <taxon>Dacrymycetales</taxon>
        <taxon>Dacrymycetaceae</taxon>
        <taxon>Calocera</taxon>
    </lineage>
</organism>
<dbReference type="Pfam" id="PF13826">
    <property type="entry name" value="Monooxy_af470-like"/>
    <property type="match status" value="1"/>
</dbReference>
<feature type="compositionally biased region" description="Basic and acidic residues" evidence="1">
    <location>
        <begin position="280"/>
        <end position="298"/>
    </location>
</feature>
<name>A0A165IAH8_9BASI</name>
<evidence type="ECO:0000313" key="3">
    <source>
        <dbReference type="Proteomes" id="UP000076842"/>
    </source>
</evidence>
<dbReference type="EMBL" id="KV423932">
    <property type="protein sequence ID" value="KZT60324.1"/>
    <property type="molecule type" value="Genomic_DNA"/>
</dbReference>
<dbReference type="InterPro" id="IPR025444">
    <property type="entry name" value="Monooxy_af470"/>
</dbReference>
<dbReference type="STRING" id="1353952.A0A165IAH8"/>
<proteinExistence type="predicted"/>
<dbReference type="OrthoDB" id="3202396at2759"/>
<evidence type="ECO:0000256" key="1">
    <source>
        <dbReference type="SAM" id="MobiDB-lite"/>
    </source>
</evidence>
<dbReference type="AlphaFoldDB" id="A0A165IAH8"/>
<sequence length="298" mass="32905">MAPYKPLRAPTSERPPMDNVELSTVLRDQFPASTLLLLGAGLLSTALLLTRSHWVVLPVFVALAYKLGDTLLQVYGWRENAYMRGVVPQTYAAQLPPVEGDEGPGASGVVVFILAARVNHPLGLLGAPGASELSGWAQKCYQAVQDNYDEYGVLGMSTYLGTSRAAGNEFLTIMYFRNAEGVYKFALSDIHKQTWRWFSSVQKTHPHLSVMHETYDVPPRHWEAVYVKMHRMGLAGASVKVTREERDMLDAPAGKEEGDSVWWSTPVDPSKGKMRSGMGRLDRGDGGEHVREGLGKEE</sequence>
<keyword evidence="3" id="KW-1185">Reference proteome</keyword>
<protein>
    <submittedName>
        <fullName evidence="2">Uncharacterized protein</fullName>
    </submittedName>
</protein>
<dbReference type="InParanoid" id="A0A165IAH8"/>
<evidence type="ECO:0000313" key="2">
    <source>
        <dbReference type="EMBL" id="KZT60324.1"/>
    </source>
</evidence>
<gene>
    <name evidence="2" type="ORF">CALCODRAFT_492671</name>
</gene>